<keyword evidence="2" id="KW-1185">Reference proteome</keyword>
<name>A0A917N3W7_9ENTE</name>
<accession>A0A917N3W7</accession>
<reference evidence="1" key="2">
    <citation type="submission" date="2020-09" db="EMBL/GenBank/DDBJ databases">
        <authorList>
            <person name="Sun Q."/>
            <person name="Sedlacek I."/>
        </authorList>
    </citation>
    <scope>NUCLEOTIDE SEQUENCE</scope>
    <source>
        <strain evidence="1">CCM 8433</strain>
    </source>
</reference>
<dbReference type="RefSeq" id="WP_188366829.1">
    <property type="nucleotide sequence ID" value="NZ_BMDT01000002.1"/>
</dbReference>
<reference evidence="1" key="1">
    <citation type="journal article" date="2014" name="Int. J. Syst. Evol. Microbiol.">
        <title>Complete genome sequence of Corynebacterium casei LMG S-19264T (=DSM 44701T), isolated from a smear-ripened cheese.</title>
        <authorList>
            <consortium name="US DOE Joint Genome Institute (JGI-PGF)"/>
            <person name="Walter F."/>
            <person name="Albersmeier A."/>
            <person name="Kalinowski J."/>
            <person name="Ruckert C."/>
        </authorList>
    </citation>
    <scope>NUCLEOTIDE SEQUENCE</scope>
    <source>
        <strain evidence="1">CCM 8433</strain>
    </source>
</reference>
<protein>
    <submittedName>
        <fullName evidence="1">Uncharacterized protein</fullName>
    </submittedName>
</protein>
<dbReference type="Proteomes" id="UP000622610">
    <property type="component" value="Unassembled WGS sequence"/>
</dbReference>
<evidence type="ECO:0000313" key="2">
    <source>
        <dbReference type="Proteomes" id="UP000622610"/>
    </source>
</evidence>
<comment type="caution">
    <text evidence="1">The sequence shown here is derived from an EMBL/GenBank/DDBJ whole genome shotgun (WGS) entry which is preliminary data.</text>
</comment>
<dbReference type="EMBL" id="BMDT01000002">
    <property type="protein sequence ID" value="GGI64983.1"/>
    <property type="molecule type" value="Genomic_DNA"/>
</dbReference>
<organism evidence="1 2">
    <name type="scientific">Enterococcus alcedinis</name>
    <dbReference type="NCBI Taxonomy" id="1274384"/>
    <lineage>
        <taxon>Bacteria</taxon>
        <taxon>Bacillati</taxon>
        <taxon>Bacillota</taxon>
        <taxon>Bacilli</taxon>
        <taxon>Lactobacillales</taxon>
        <taxon>Enterococcaceae</taxon>
        <taxon>Enterococcus</taxon>
    </lineage>
</organism>
<dbReference type="AlphaFoldDB" id="A0A917N3W7"/>
<evidence type="ECO:0000313" key="1">
    <source>
        <dbReference type="EMBL" id="GGI64983.1"/>
    </source>
</evidence>
<gene>
    <name evidence="1" type="ORF">GCM10011482_06370</name>
</gene>
<proteinExistence type="predicted"/>
<sequence length="91" mass="10918">MGKLVIFLTTVLFLFFIIKQSRHFFKELKKEKIGYCLVVDKYEVEGRYILVFQQGQQEWALDCPYKIYQSVPILSRGSLTLYEKKFDSFEF</sequence>